<dbReference type="SUPFAM" id="SSF47413">
    <property type="entry name" value="lambda repressor-like DNA-binding domains"/>
    <property type="match status" value="1"/>
</dbReference>
<dbReference type="InterPro" id="IPR010982">
    <property type="entry name" value="Lambda_DNA-bd_dom_sf"/>
</dbReference>
<reference evidence="2" key="1">
    <citation type="submission" date="2008-01" db="EMBL/GenBank/DDBJ databases">
        <title>Complete sequence of chromosome of Caulobacter sp. K31.</title>
        <authorList>
            <consortium name="US DOE Joint Genome Institute"/>
            <person name="Copeland A."/>
            <person name="Lucas S."/>
            <person name="Lapidus A."/>
            <person name="Barry K."/>
            <person name="Glavina del Rio T."/>
            <person name="Dalin E."/>
            <person name="Tice H."/>
            <person name="Pitluck S."/>
            <person name="Bruce D."/>
            <person name="Goodwin L."/>
            <person name="Thompson L.S."/>
            <person name="Brettin T."/>
            <person name="Detter J.C."/>
            <person name="Han C."/>
            <person name="Schmutz J."/>
            <person name="Larimer F."/>
            <person name="Land M."/>
            <person name="Hauser L."/>
            <person name="Kyrpides N."/>
            <person name="Kim E."/>
            <person name="Stephens C."/>
            <person name="Richardson P."/>
        </authorList>
    </citation>
    <scope>NUCLEOTIDE SEQUENCE [LARGE SCALE GENOMIC DNA]</scope>
    <source>
        <strain evidence="2">K31</strain>
    </source>
</reference>
<sequence>MTGKLPADMAHPVDLYVGARLRIRRKVLGLSQTQLADALGITFQQIQKYERGANRISASKLYEAARLLQSPVAYFFDGLDDTAQNGLDDGFAQRMTQFVATPEGLELASLFPRLNDRRLRRRVVDLVKAMVDDEPGVVAP</sequence>
<dbReference type="KEGG" id="cak:Caul_3578"/>
<dbReference type="EMBL" id="CP000927">
    <property type="protein sequence ID" value="ABZ72705.1"/>
    <property type="molecule type" value="Genomic_DNA"/>
</dbReference>
<dbReference type="STRING" id="366602.Caul_3578"/>
<dbReference type="PROSITE" id="PS50943">
    <property type="entry name" value="HTH_CROC1"/>
    <property type="match status" value="1"/>
</dbReference>
<organism evidence="2">
    <name type="scientific">Caulobacter sp. (strain K31)</name>
    <dbReference type="NCBI Taxonomy" id="366602"/>
    <lineage>
        <taxon>Bacteria</taxon>
        <taxon>Pseudomonadati</taxon>
        <taxon>Pseudomonadota</taxon>
        <taxon>Alphaproteobacteria</taxon>
        <taxon>Caulobacterales</taxon>
        <taxon>Caulobacteraceae</taxon>
        <taxon>Caulobacter</taxon>
    </lineage>
</organism>
<dbReference type="AlphaFoldDB" id="B0T767"/>
<name>B0T767_CAUSK</name>
<dbReference type="InterPro" id="IPR001387">
    <property type="entry name" value="Cro/C1-type_HTH"/>
</dbReference>
<evidence type="ECO:0000259" key="1">
    <source>
        <dbReference type="PROSITE" id="PS50943"/>
    </source>
</evidence>
<gene>
    <name evidence="2" type="ordered locus">Caul_3578</name>
</gene>
<dbReference type="eggNOG" id="COG1396">
    <property type="taxonomic scope" value="Bacteria"/>
</dbReference>
<dbReference type="CDD" id="cd00093">
    <property type="entry name" value="HTH_XRE"/>
    <property type="match status" value="1"/>
</dbReference>
<dbReference type="Gene3D" id="1.10.260.40">
    <property type="entry name" value="lambda repressor-like DNA-binding domains"/>
    <property type="match status" value="1"/>
</dbReference>
<proteinExistence type="predicted"/>
<evidence type="ECO:0000313" key="2">
    <source>
        <dbReference type="EMBL" id="ABZ72705.1"/>
    </source>
</evidence>
<dbReference type="HOGENOM" id="CLU_066192_26_0_5"/>
<dbReference type="OrthoDB" id="7923537at2"/>
<dbReference type="SMART" id="SM00530">
    <property type="entry name" value="HTH_XRE"/>
    <property type="match status" value="1"/>
</dbReference>
<feature type="domain" description="HTH cro/C1-type" evidence="1">
    <location>
        <begin position="21"/>
        <end position="75"/>
    </location>
</feature>
<dbReference type="Pfam" id="PF01381">
    <property type="entry name" value="HTH_3"/>
    <property type="match status" value="1"/>
</dbReference>
<accession>B0T767</accession>
<dbReference type="GO" id="GO:0003677">
    <property type="term" value="F:DNA binding"/>
    <property type="evidence" value="ECO:0007669"/>
    <property type="project" value="InterPro"/>
</dbReference>
<protein>
    <submittedName>
        <fullName evidence="2">Transcriptional regulator, XRE family</fullName>
    </submittedName>
</protein>